<dbReference type="EMBL" id="JABVXQ010000005">
    <property type="protein sequence ID" value="KAF6109863.1"/>
    <property type="molecule type" value="Genomic_DNA"/>
</dbReference>
<dbReference type="AlphaFoldDB" id="A0A834A864"/>
<comment type="caution">
    <text evidence="2">The sequence shown here is derived from an EMBL/GenBank/DDBJ whole genome shotgun (WGS) entry which is preliminary data.</text>
</comment>
<evidence type="ECO:0000313" key="2">
    <source>
        <dbReference type="EMBL" id="KAF6109863.1"/>
    </source>
</evidence>
<proteinExistence type="predicted"/>
<accession>A0A834A864</accession>
<reference evidence="2 3" key="1">
    <citation type="journal article" date="2020" name="Nature">
        <title>Six reference-quality genomes reveal evolution of bat adaptations.</title>
        <authorList>
            <person name="Jebb D."/>
            <person name="Huang Z."/>
            <person name="Pippel M."/>
            <person name="Hughes G.M."/>
            <person name="Lavrichenko K."/>
            <person name="Devanna P."/>
            <person name="Winkler S."/>
            <person name="Jermiin L.S."/>
            <person name="Skirmuntt E.C."/>
            <person name="Katzourakis A."/>
            <person name="Burkitt-Gray L."/>
            <person name="Ray D.A."/>
            <person name="Sullivan K.A.M."/>
            <person name="Roscito J.G."/>
            <person name="Kirilenko B.M."/>
            <person name="Davalos L.M."/>
            <person name="Corthals A.P."/>
            <person name="Power M.L."/>
            <person name="Jones G."/>
            <person name="Ransome R.D."/>
            <person name="Dechmann D.K.N."/>
            <person name="Locatelli A.G."/>
            <person name="Puechmaille S.J."/>
            <person name="Fedrigo O."/>
            <person name="Jarvis E.D."/>
            <person name="Hiller M."/>
            <person name="Vernes S.C."/>
            <person name="Myers E.W."/>
            <person name="Teeling E.C."/>
        </authorList>
    </citation>
    <scope>NUCLEOTIDE SEQUENCE [LARGE SCALE GENOMIC DNA]</scope>
    <source>
        <strain evidence="2">Bat1K_MPI-CBG_1</strain>
    </source>
</reference>
<evidence type="ECO:0000256" key="1">
    <source>
        <dbReference type="SAM" id="MobiDB-lite"/>
    </source>
</evidence>
<sequence>MAFQKEPVTSNPVPVRFPGECCEHSPAQLLGAAGPLGTSPGLSGGRRPWVWRALESRPLPPSTSHFRHRRPPPRPGLGQEQGRPLQGPPGERPLYPLSLRSVPVDTGIRCVGRGLASSRPGLVCIGKVAREFMSGPNTDPSPKVKVWELAGEVIRGGYLHVREKGVTISMCVSTLCASSTSPSLYFRKLAL</sequence>
<gene>
    <name evidence="2" type="ORF">HJG60_011054</name>
</gene>
<protein>
    <submittedName>
        <fullName evidence="2">Uncharacterized protein</fullName>
    </submittedName>
</protein>
<name>A0A834A864_9CHIR</name>
<organism evidence="2 3">
    <name type="scientific">Phyllostomus discolor</name>
    <name type="common">pale spear-nosed bat</name>
    <dbReference type="NCBI Taxonomy" id="89673"/>
    <lineage>
        <taxon>Eukaryota</taxon>
        <taxon>Metazoa</taxon>
        <taxon>Chordata</taxon>
        <taxon>Craniata</taxon>
        <taxon>Vertebrata</taxon>
        <taxon>Euteleostomi</taxon>
        <taxon>Mammalia</taxon>
        <taxon>Eutheria</taxon>
        <taxon>Laurasiatheria</taxon>
        <taxon>Chiroptera</taxon>
        <taxon>Yangochiroptera</taxon>
        <taxon>Phyllostomidae</taxon>
        <taxon>Phyllostominae</taxon>
        <taxon>Phyllostomus</taxon>
    </lineage>
</organism>
<evidence type="ECO:0000313" key="3">
    <source>
        <dbReference type="Proteomes" id="UP000664940"/>
    </source>
</evidence>
<dbReference type="Proteomes" id="UP000664940">
    <property type="component" value="Unassembled WGS sequence"/>
</dbReference>
<feature type="region of interest" description="Disordered" evidence="1">
    <location>
        <begin position="60"/>
        <end position="95"/>
    </location>
</feature>